<dbReference type="Gene3D" id="3.40.50.1970">
    <property type="match status" value="1"/>
</dbReference>
<sequence>MDAEDMEDVQAPTAVQVLVSILLKQAVNSVNQKYFKMCPRKQKRHVKATYEMGLTDICRNLKGYELQFWPFFGYGEKILVVFSYVFLKNGPSYNEPPLQAKEQYCSYPYKALNNYSIRQQFSLYYEDFIAVRPRVAIIMGSQTDLPVMKVVERVSKEFNIPSNYYFCTLNHIADDVEILRRV</sequence>
<dbReference type="AlphaFoldDB" id="A0A804PCH3"/>
<name>A0A804PCH3_MAIZE</name>
<evidence type="ECO:0000313" key="2">
    <source>
        <dbReference type="Proteomes" id="UP000007305"/>
    </source>
</evidence>
<protein>
    <submittedName>
        <fullName evidence="1">Uncharacterized protein</fullName>
    </submittedName>
</protein>
<keyword evidence="2" id="KW-1185">Reference proteome</keyword>
<reference evidence="1" key="3">
    <citation type="submission" date="2021-05" db="UniProtKB">
        <authorList>
            <consortium name="EnsemblPlants"/>
        </authorList>
    </citation>
    <scope>IDENTIFICATION</scope>
    <source>
        <strain evidence="1">cv. B73</strain>
    </source>
</reference>
<dbReference type="Gramene" id="Zm00001eb226100_T001">
    <property type="protein sequence ID" value="Zm00001eb226100_P001"/>
    <property type="gene ID" value="Zm00001eb226100"/>
</dbReference>
<reference evidence="2" key="1">
    <citation type="journal article" date="2009" name="Science">
        <title>The B73 maize genome: complexity, diversity, and dynamics.</title>
        <authorList>
            <person name="Schnable P.S."/>
            <person name="Ware D."/>
            <person name="Fulton R.S."/>
            <person name="Stein J.C."/>
            <person name="Wei F."/>
            <person name="Pasternak S."/>
            <person name="Liang C."/>
            <person name="Zhang J."/>
            <person name="Fulton L."/>
            <person name="Graves T.A."/>
            <person name="Minx P."/>
            <person name="Reily A.D."/>
            <person name="Courtney L."/>
            <person name="Kruchowski S.S."/>
            <person name="Tomlinson C."/>
            <person name="Strong C."/>
            <person name="Delehaunty K."/>
            <person name="Fronick C."/>
            <person name="Courtney B."/>
            <person name="Rock S.M."/>
            <person name="Belter E."/>
            <person name="Du F."/>
            <person name="Kim K."/>
            <person name="Abbott R.M."/>
            <person name="Cotton M."/>
            <person name="Levy A."/>
            <person name="Marchetto P."/>
            <person name="Ochoa K."/>
            <person name="Jackson S.M."/>
            <person name="Gillam B."/>
            <person name="Chen W."/>
            <person name="Yan L."/>
            <person name="Higginbotham J."/>
            <person name="Cardenas M."/>
            <person name="Waligorski J."/>
            <person name="Applebaum E."/>
            <person name="Phelps L."/>
            <person name="Falcone J."/>
            <person name="Kanchi K."/>
            <person name="Thane T."/>
            <person name="Scimone A."/>
            <person name="Thane N."/>
            <person name="Henke J."/>
            <person name="Wang T."/>
            <person name="Ruppert J."/>
            <person name="Shah N."/>
            <person name="Rotter K."/>
            <person name="Hodges J."/>
            <person name="Ingenthron E."/>
            <person name="Cordes M."/>
            <person name="Kohlberg S."/>
            <person name="Sgro J."/>
            <person name="Delgado B."/>
            <person name="Mead K."/>
            <person name="Chinwalla A."/>
            <person name="Leonard S."/>
            <person name="Crouse K."/>
            <person name="Collura K."/>
            <person name="Kudrna D."/>
            <person name="Currie J."/>
            <person name="He R."/>
            <person name="Angelova A."/>
            <person name="Rajasekar S."/>
            <person name="Mueller T."/>
            <person name="Lomeli R."/>
            <person name="Scara G."/>
            <person name="Ko A."/>
            <person name="Delaney K."/>
            <person name="Wissotski M."/>
            <person name="Lopez G."/>
            <person name="Campos D."/>
            <person name="Braidotti M."/>
            <person name="Ashley E."/>
            <person name="Golser W."/>
            <person name="Kim H."/>
            <person name="Lee S."/>
            <person name="Lin J."/>
            <person name="Dujmic Z."/>
            <person name="Kim W."/>
            <person name="Talag J."/>
            <person name="Zuccolo A."/>
            <person name="Fan C."/>
            <person name="Sebastian A."/>
            <person name="Kramer M."/>
            <person name="Spiegel L."/>
            <person name="Nascimento L."/>
            <person name="Zutavern T."/>
            <person name="Miller B."/>
            <person name="Ambroise C."/>
            <person name="Muller S."/>
            <person name="Spooner W."/>
            <person name="Narechania A."/>
            <person name="Ren L."/>
            <person name="Wei S."/>
            <person name="Kumari S."/>
            <person name="Faga B."/>
            <person name="Levy M.J."/>
            <person name="McMahan L."/>
            <person name="Van Buren P."/>
            <person name="Vaughn M.W."/>
            <person name="Ying K."/>
            <person name="Yeh C.-T."/>
            <person name="Emrich S.J."/>
            <person name="Jia Y."/>
            <person name="Kalyanaraman A."/>
            <person name="Hsia A.-P."/>
            <person name="Barbazuk W.B."/>
            <person name="Baucom R.S."/>
            <person name="Brutnell T.P."/>
            <person name="Carpita N.C."/>
            <person name="Chaparro C."/>
            <person name="Chia J.-M."/>
            <person name="Deragon J.-M."/>
            <person name="Estill J.C."/>
            <person name="Fu Y."/>
            <person name="Jeddeloh J.A."/>
            <person name="Han Y."/>
            <person name="Lee H."/>
            <person name="Li P."/>
            <person name="Lisch D.R."/>
            <person name="Liu S."/>
            <person name="Liu Z."/>
            <person name="Nagel D.H."/>
            <person name="McCann M.C."/>
            <person name="SanMiguel P."/>
            <person name="Myers A.M."/>
            <person name="Nettleton D."/>
            <person name="Nguyen J."/>
            <person name="Penning B.W."/>
            <person name="Ponnala L."/>
            <person name="Schneider K.L."/>
            <person name="Schwartz D.C."/>
            <person name="Sharma A."/>
            <person name="Soderlund C."/>
            <person name="Springer N.M."/>
            <person name="Sun Q."/>
            <person name="Wang H."/>
            <person name="Waterman M."/>
            <person name="Westerman R."/>
            <person name="Wolfgruber T.K."/>
            <person name="Yang L."/>
            <person name="Yu Y."/>
            <person name="Zhang L."/>
            <person name="Zhou S."/>
            <person name="Zhu Q."/>
            <person name="Bennetzen J.L."/>
            <person name="Dawe R.K."/>
            <person name="Jiang J."/>
            <person name="Jiang N."/>
            <person name="Presting G.G."/>
            <person name="Wessler S.R."/>
            <person name="Aluru S."/>
            <person name="Martienssen R.A."/>
            <person name="Clifton S.W."/>
            <person name="McCombie W.R."/>
            <person name="Wing R.A."/>
            <person name="Wilson R.K."/>
        </authorList>
    </citation>
    <scope>NUCLEOTIDE SEQUENCE [LARGE SCALE GENOMIC DNA]</scope>
    <source>
        <strain evidence="2">cv. B73</strain>
    </source>
</reference>
<dbReference type="EnsemblPlants" id="Zm00001eb226100_T001">
    <property type="protein sequence ID" value="Zm00001eb226100_P001"/>
    <property type="gene ID" value="Zm00001eb226100"/>
</dbReference>
<evidence type="ECO:0000313" key="1">
    <source>
        <dbReference type="EnsemblPlants" id="Zm00001eb226100_P001"/>
    </source>
</evidence>
<organism evidence="1 2">
    <name type="scientific">Zea mays</name>
    <name type="common">Maize</name>
    <dbReference type="NCBI Taxonomy" id="4577"/>
    <lineage>
        <taxon>Eukaryota</taxon>
        <taxon>Viridiplantae</taxon>
        <taxon>Streptophyta</taxon>
        <taxon>Embryophyta</taxon>
        <taxon>Tracheophyta</taxon>
        <taxon>Spermatophyta</taxon>
        <taxon>Magnoliopsida</taxon>
        <taxon>Liliopsida</taxon>
        <taxon>Poales</taxon>
        <taxon>Poaceae</taxon>
        <taxon>PACMAD clade</taxon>
        <taxon>Panicoideae</taxon>
        <taxon>Andropogonodae</taxon>
        <taxon>Andropogoneae</taxon>
        <taxon>Tripsacinae</taxon>
        <taxon>Zea</taxon>
    </lineage>
</organism>
<dbReference type="SUPFAM" id="SSF52255">
    <property type="entry name" value="N5-CAIR mutase (phosphoribosylaminoimidazole carboxylase, PurE)"/>
    <property type="match status" value="1"/>
</dbReference>
<dbReference type="Proteomes" id="UP000007305">
    <property type="component" value="Chromosome 5"/>
</dbReference>
<proteinExistence type="predicted"/>
<reference evidence="1" key="2">
    <citation type="submission" date="2019-07" db="EMBL/GenBank/DDBJ databases">
        <authorList>
            <person name="Seetharam A."/>
            <person name="Woodhouse M."/>
            <person name="Cannon E."/>
        </authorList>
    </citation>
    <scope>NUCLEOTIDE SEQUENCE [LARGE SCALE GENOMIC DNA]</scope>
    <source>
        <strain evidence="1">cv. B73</strain>
    </source>
</reference>
<accession>A0A804PCH3</accession>